<evidence type="ECO:0000256" key="8">
    <source>
        <dbReference type="SAM" id="MobiDB-lite"/>
    </source>
</evidence>
<dbReference type="InterPro" id="IPR045194">
    <property type="entry name" value="MGRN1/RNF157-like"/>
</dbReference>
<sequence>MGNISSNGGSHRRRHGSSRRSGHHPPPPPVTPQPEITTHQPFVYPGASPYPNPPMHYPQYHYPGYYPPMHHHPHPHIDPSRYYPNPCGPVMNQPAPFVEHQKAVTIRNDVNIKKETLSVSPDEQNPGFFLVSFTFDATVSGRILEQE</sequence>
<dbReference type="PANTHER" id="PTHR22996">
    <property type="entry name" value="MAHOGUNIN"/>
    <property type="match status" value="1"/>
</dbReference>
<reference evidence="11" key="1">
    <citation type="journal article" date="2017" name="Front. Plant Sci.">
        <title>Climate Clever Clovers: New Paradigm to Reduce the Environmental Footprint of Ruminants by Breeding Low Methanogenic Forages Utilizing Haplotype Variation.</title>
        <authorList>
            <person name="Kaur P."/>
            <person name="Appels R."/>
            <person name="Bayer P.E."/>
            <person name="Keeble-Gagnere G."/>
            <person name="Wang J."/>
            <person name="Hirakawa H."/>
            <person name="Shirasawa K."/>
            <person name="Vercoe P."/>
            <person name="Stefanova K."/>
            <person name="Durmic Z."/>
            <person name="Nichols P."/>
            <person name="Revell C."/>
            <person name="Isobe S.N."/>
            <person name="Edwards D."/>
            <person name="Erskine W."/>
        </authorList>
    </citation>
    <scope>NUCLEOTIDE SEQUENCE [LARGE SCALE GENOMIC DNA]</scope>
    <source>
        <strain evidence="11">cv. Daliak</strain>
    </source>
</reference>
<dbReference type="OrthoDB" id="1742245at2759"/>
<feature type="region of interest" description="Disordered" evidence="8">
    <location>
        <begin position="1"/>
        <end position="50"/>
    </location>
</feature>
<evidence type="ECO:0000256" key="6">
    <source>
        <dbReference type="ARBA" id="ARBA00022786"/>
    </source>
</evidence>
<feature type="domain" description="MGRN1/RNF157-like N-terminal" evidence="9">
    <location>
        <begin position="110"/>
        <end position="143"/>
    </location>
</feature>
<keyword evidence="3" id="KW-0808">Transferase</keyword>
<evidence type="ECO:0000256" key="1">
    <source>
        <dbReference type="ARBA" id="ARBA00000900"/>
    </source>
</evidence>
<dbReference type="GO" id="GO:0016567">
    <property type="term" value="P:protein ubiquitination"/>
    <property type="evidence" value="ECO:0007669"/>
    <property type="project" value="TreeGrafter"/>
</dbReference>
<evidence type="ECO:0000256" key="7">
    <source>
        <dbReference type="ARBA" id="ARBA00022833"/>
    </source>
</evidence>
<evidence type="ECO:0000256" key="5">
    <source>
        <dbReference type="ARBA" id="ARBA00022771"/>
    </source>
</evidence>
<evidence type="ECO:0000256" key="3">
    <source>
        <dbReference type="ARBA" id="ARBA00022679"/>
    </source>
</evidence>
<keyword evidence="11" id="KW-1185">Reference proteome</keyword>
<comment type="catalytic activity">
    <reaction evidence="1">
        <text>S-ubiquitinyl-[E2 ubiquitin-conjugating enzyme]-L-cysteine + [acceptor protein]-L-lysine = [E2 ubiquitin-conjugating enzyme]-L-cysteine + N(6)-ubiquitinyl-[acceptor protein]-L-lysine.</text>
        <dbReference type="EC" id="2.3.2.27"/>
    </reaction>
</comment>
<gene>
    <name evidence="10" type="ORF">TSUD_337650</name>
</gene>
<evidence type="ECO:0000256" key="4">
    <source>
        <dbReference type="ARBA" id="ARBA00022723"/>
    </source>
</evidence>
<feature type="compositionally biased region" description="Basic residues" evidence="8">
    <location>
        <begin position="10"/>
        <end position="23"/>
    </location>
</feature>
<dbReference type="InterPro" id="IPR058981">
    <property type="entry name" value="MGRN1/RNF157-like_N"/>
</dbReference>
<organism evidence="10 11">
    <name type="scientific">Trifolium subterraneum</name>
    <name type="common">Subterranean clover</name>
    <dbReference type="NCBI Taxonomy" id="3900"/>
    <lineage>
        <taxon>Eukaryota</taxon>
        <taxon>Viridiplantae</taxon>
        <taxon>Streptophyta</taxon>
        <taxon>Embryophyta</taxon>
        <taxon>Tracheophyta</taxon>
        <taxon>Spermatophyta</taxon>
        <taxon>Magnoliopsida</taxon>
        <taxon>eudicotyledons</taxon>
        <taxon>Gunneridae</taxon>
        <taxon>Pentapetalae</taxon>
        <taxon>rosids</taxon>
        <taxon>fabids</taxon>
        <taxon>Fabales</taxon>
        <taxon>Fabaceae</taxon>
        <taxon>Papilionoideae</taxon>
        <taxon>50 kb inversion clade</taxon>
        <taxon>NPAAA clade</taxon>
        <taxon>Hologalegina</taxon>
        <taxon>IRL clade</taxon>
        <taxon>Trifolieae</taxon>
        <taxon>Trifolium</taxon>
    </lineage>
</organism>
<dbReference type="GO" id="GO:0061630">
    <property type="term" value="F:ubiquitin protein ligase activity"/>
    <property type="evidence" value="ECO:0007669"/>
    <property type="project" value="UniProtKB-EC"/>
</dbReference>
<protein>
    <recommendedName>
        <fullName evidence="2">RING-type E3 ubiquitin transferase</fullName>
        <ecNumber evidence="2">2.3.2.27</ecNumber>
    </recommendedName>
</protein>
<evidence type="ECO:0000259" key="9">
    <source>
        <dbReference type="Pfam" id="PF26192"/>
    </source>
</evidence>
<dbReference type="Proteomes" id="UP000242715">
    <property type="component" value="Unassembled WGS sequence"/>
</dbReference>
<dbReference type="EMBL" id="DF973211">
    <property type="protein sequence ID" value="GAU20284.1"/>
    <property type="molecule type" value="Genomic_DNA"/>
</dbReference>
<dbReference type="PANTHER" id="PTHR22996:SF0">
    <property type="entry name" value="RE60872P-RELATED"/>
    <property type="match status" value="1"/>
</dbReference>
<dbReference type="AlphaFoldDB" id="A0A2Z6LUA8"/>
<keyword evidence="6" id="KW-0833">Ubl conjugation pathway</keyword>
<evidence type="ECO:0000313" key="10">
    <source>
        <dbReference type="EMBL" id="GAU20284.1"/>
    </source>
</evidence>
<keyword evidence="5" id="KW-0863">Zinc-finger</keyword>
<name>A0A2Z6LUA8_TRISU</name>
<keyword evidence="4" id="KW-0479">Metal-binding</keyword>
<dbReference type="GO" id="GO:0008270">
    <property type="term" value="F:zinc ion binding"/>
    <property type="evidence" value="ECO:0007669"/>
    <property type="project" value="UniProtKB-KW"/>
</dbReference>
<dbReference type="Pfam" id="PF26192">
    <property type="entry name" value="RNF157-like_N"/>
    <property type="match status" value="1"/>
</dbReference>
<keyword evidence="7" id="KW-0862">Zinc</keyword>
<proteinExistence type="predicted"/>
<evidence type="ECO:0000256" key="2">
    <source>
        <dbReference type="ARBA" id="ARBA00012483"/>
    </source>
</evidence>
<evidence type="ECO:0000313" key="11">
    <source>
        <dbReference type="Proteomes" id="UP000242715"/>
    </source>
</evidence>
<accession>A0A2Z6LUA8</accession>
<dbReference type="EC" id="2.3.2.27" evidence="2"/>